<keyword evidence="7 12" id="KW-0675">Receptor</keyword>
<evidence type="ECO:0000256" key="10">
    <source>
        <dbReference type="ARBA" id="ARBA00037946"/>
    </source>
</evidence>
<protein>
    <recommendedName>
        <fullName evidence="12">Odorant receptor</fullName>
    </recommendedName>
</protein>
<keyword evidence="5 12" id="KW-1133">Transmembrane helix</keyword>
<evidence type="ECO:0000256" key="11">
    <source>
        <dbReference type="ARBA" id="ARBA00038679"/>
    </source>
</evidence>
<evidence type="ECO:0000256" key="9">
    <source>
        <dbReference type="ARBA" id="ARBA00037764"/>
    </source>
</evidence>
<evidence type="ECO:0000256" key="1">
    <source>
        <dbReference type="ARBA" id="ARBA00004141"/>
    </source>
</evidence>
<keyword evidence="14" id="KW-1185">Reference proteome</keyword>
<comment type="similarity">
    <text evidence="10">Belongs to the insect chemoreceptor superfamily. Heteromeric odorant receptor channel (TC 1.A.69) family. Or2a subfamily.</text>
</comment>
<keyword evidence="6 12" id="KW-0472">Membrane</keyword>
<keyword evidence="2 12" id="KW-0716">Sensory transduction</keyword>
<comment type="caution">
    <text evidence="12">Lacks conserved residue(s) required for the propagation of feature annotation.</text>
</comment>
<dbReference type="GeneID" id="107045219"/>
<sequence>MNVTALSPNFHIFTRFGVWLPPEWPSGWRRILYKTYACFVTVMLYSMFSFQFIGVFGSIGNINELVESIYTSATVFNLGCKIFNLLEKRRDIVKLLGLLEADICQIKSQAEKEIQEKCNRRIWNRTKFLCLFFETTCVTMVLTSTVKHIPERSLPLKAWLPFNYADGYTYWPVYMHQVIGLVYVGMIHASYDTFIVGVMLTLCSQLKILQYRNSEMSLLNVRVTTVAVVDQKMLEKEFVTNSIRHHQLLQQFAESFNNIIIYVIFVQYSVSSFVICVTAYKLVNLEFDNPEIIFTILYCTSMITQTFFYCWYGNEVILESANIGNSLYTSRWYSLNAGTVRDVTMVIHRMQHSMKFSCSPLFILSVDSLKNIMKVTYSTFSVLIKS</sequence>
<accession>A0A4E0S3W6</accession>
<dbReference type="GO" id="GO:0007165">
    <property type="term" value="P:signal transduction"/>
    <property type="evidence" value="ECO:0007669"/>
    <property type="project" value="UniProtKB-KW"/>
</dbReference>
<dbReference type="InterPro" id="IPR004117">
    <property type="entry name" value="7tm6_olfct_rcpt"/>
</dbReference>
<evidence type="ECO:0000256" key="12">
    <source>
        <dbReference type="RuleBase" id="RU351113"/>
    </source>
</evidence>
<comment type="function">
    <text evidence="9">Odorant receptor which mediates acceptance or avoidance behavior, depending on its substrates. The odorant receptor repertoire encodes a large collection of odor stimuli that vary widely in identity, intensity, and duration. May form a complex with Orco to form odorant-sensing units, providing sensitive and prolonged odorant signaling and calcium permeability.</text>
</comment>
<evidence type="ECO:0000256" key="6">
    <source>
        <dbReference type="ARBA" id="ARBA00023136"/>
    </source>
</evidence>
<name>A0A4E0S3W6_9HYME</name>
<dbReference type="PANTHER" id="PTHR21137">
    <property type="entry name" value="ODORANT RECEPTOR"/>
    <property type="match status" value="1"/>
</dbReference>
<feature type="transmembrane region" description="Helical" evidence="12">
    <location>
        <begin position="259"/>
        <end position="280"/>
    </location>
</feature>
<evidence type="ECO:0000256" key="8">
    <source>
        <dbReference type="ARBA" id="ARBA00023224"/>
    </source>
</evidence>
<proteinExistence type="inferred from homology"/>
<dbReference type="GO" id="GO:0005549">
    <property type="term" value="F:odorant binding"/>
    <property type="evidence" value="ECO:0007669"/>
    <property type="project" value="InterPro"/>
</dbReference>
<feature type="transmembrane region" description="Helical" evidence="12">
    <location>
        <begin position="178"/>
        <end position="202"/>
    </location>
</feature>
<feature type="transmembrane region" description="Helical" evidence="12">
    <location>
        <begin position="68"/>
        <end position="86"/>
    </location>
</feature>
<dbReference type="EMBL" id="ML159202">
    <property type="protein sequence ID" value="THK33215.1"/>
    <property type="molecule type" value="Genomic_DNA"/>
</dbReference>
<dbReference type="OrthoDB" id="6597368at2759"/>
<dbReference type="Pfam" id="PF02949">
    <property type="entry name" value="7tm_6"/>
    <property type="match status" value="1"/>
</dbReference>
<dbReference type="AlphaFoldDB" id="A0A4E0S3W6"/>
<evidence type="ECO:0000256" key="2">
    <source>
        <dbReference type="ARBA" id="ARBA00022606"/>
    </source>
</evidence>
<dbReference type="KEGG" id="dam:107045219"/>
<feature type="transmembrane region" description="Helical" evidence="12">
    <location>
        <begin position="128"/>
        <end position="146"/>
    </location>
</feature>
<evidence type="ECO:0000256" key="5">
    <source>
        <dbReference type="ARBA" id="ARBA00022989"/>
    </source>
</evidence>
<keyword evidence="8 12" id="KW-0807">Transducer</keyword>
<keyword evidence="4 12" id="KW-0552">Olfaction</keyword>
<evidence type="ECO:0000256" key="3">
    <source>
        <dbReference type="ARBA" id="ARBA00022692"/>
    </source>
</evidence>
<dbReference type="CTD" id="110677740"/>
<gene>
    <name evidence="13" type="primary">Or112</name>
    <name evidence="13" type="ORF">DALL_DALL000420</name>
</gene>
<dbReference type="GO" id="GO:0004984">
    <property type="term" value="F:olfactory receptor activity"/>
    <property type="evidence" value="ECO:0007669"/>
    <property type="project" value="InterPro"/>
</dbReference>
<dbReference type="GO" id="GO:0005886">
    <property type="term" value="C:plasma membrane"/>
    <property type="evidence" value="ECO:0007669"/>
    <property type="project" value="UniProtKB-SubCell"/>
</dbReference>
<comment type="subunit">
    <text evidence="11">Interacts with Orco. Complexes exist early in the endomembrane system in olfactory sensory neurons (OSNs), coupling these complexes to the conserved ciliary trafficking pathway.</text>
</comment>
<feature type="transmembrane region" description="Helical" evidence="12">
    <location>
        <begin position="292"/>
        <end position="312"/>
    </location>
</feature>
<organism evidence="13 14">
    <name type="scientific">Diachasma alloeum</name>
    <dbReference type="NCBI Taxonomy" id="454923"/>
    <lineage>
        <taxon>Eukaryota</taxon>
        <taxon>Metazoa</taxon>
        <taxon>Ecdysozoa</taxon>
        <taxon>Arthropoda</taxon>
        <taxon>Hexapoda</taxon>
        <taxon>Insecta</taxon>
        <taxon>Pterygota</taxon>
        <taxon>Neoptera</taxon>
        <taxon>Endopterygota</taxon>
        <taxon>Hymenoptera</taxon>
        <taxon>Apocrita</taxon>
        <taxon>Ichneumonoidea</taxon>
        <taxon>Braconidae</taxon>
        <taxon>Opiinae</taxon>
        <taxon>Diachasma</taxon>
    </lineage>
</organism>
<evidence type="ECO:0000313" key="14">
    <source>
        <dbReference type="Proteomes" id="UP000297026"/>
    </source>
</evidence>
<feature type="transmembrane region" description="Helical" evidence="12">
    <location>
        <begin position="36"/>
        <end position="56"/>
    </location>
</feature>
<dbReference type="Proteomes" id="UP000297026">
    <property type="component" value="Unassembled WGS sequence"/>
</dbReference>
<evidence type="ECO:0000313" key="13">
    <source>
        <dbReference type="EMBL" id="THK33215.1"/>
    </source>
</evidence>
<comment type="subcellular location">
    <subcellularLocation>
        <location evidence="12">Cell membrane</location>
        <topology evidence="12">Multi-pass membrane protein</topology>
    </subcellularLocation>
    <subcellularLocation>
        <location evidence="1">Membrane</location>
        <topology evidence="1">Multi-pass membrane protein</topology>
    </subcellularLocation>
</comment>
<evidence type="ECO:0000256" key="4">
    <source>
        <dbReference type="ARBA" id="ARBA00022725"/>
    </source>
</evidence>
<evidence type="ECO:0000256" key="7">
    <source>
        <dbReference type="ARBA" id="ARBA00023170"/>
    </source>
</evidence>
<keyword evidence="3 12" id="KW-0812">Transmembrane</keyword>
<reference evidence="13" key="1">
    <citation type="submission" date="2019-02" db="EMBL/GenBank/DDBJ databases">
        <title>Genome of the parasitoid wasp Diachasma alloeum, an emerging model for ecological speciation and transitions to asexual reproduction.</title>
        <authorList>
            <person name="Robertson H.M."/>
            <person name="Walden K.K."/>
            <person name="Tvedte E.S."/>
            <person name="Hood G.R."/>
            <person name="Feder J.L."/>
            <person name="Forbes A.A."/>
            <person name="Logsdon J.M."/>
            <person name="Mcelroy K.E."/>
        </authorList>
    </citation>
    <scope>NUCLEOTIDE SEQUENCE [LARGE SCALE GENOMIC DNA]</scope>
    <source>
        <strain evidence="13">Michigan</strain>
    </source>
</reference>
<dbReference type="PANTHER" id="PTHR21137:SF37">
    <property type="entry name" value="ODORANT RECEPTOR 46A, ISOFORM B-RELATED"/>
    <property type="match status" value="1"/>
</dbReference>